<dbReference type="AlphaFoldDB" id="X1QL57"/>
<sequence length="46" mass="5045">MADTETIAAHNFSRVADETIGSTEEEIFPFRQERGHPALTMGPILG</sequence>
<dbReference type="Gene3D" id="3.40.1470.10">
    <property type="entry name" value="Bifunctional carbon monoxide dehydrogenase/acetyl-coa synthase(codh/acs), Chain M, domain 5"/>
    <property type="match status" value="1"/>
</dbReference>
<dbReference type="EMBL" id="BARW01000774">
    <property type="protein sequence ID" value="GAI69247.1"/>
    <property type="molecule type" value="Genomic_DNA"/>
</dbReference>
<reference evidence="3" key="1">
    <citation type="journal article" date="2014" name="Front. Microbiol.">
        <title>High frequency of phylogenetically diverse reductive dehalogenase-homologous genes in deep subseafloor sedimentary metagenomes.</title>
        <authorList>
            <person name="Kawai M."/>
            <person name="Futagami T."/>
            <person name="Toyoda A."/>
            <person name="Takaki Y."/>
            <person name="Nishi S."/>
            <person name="Hori S."/>
            <person name="Arai W."/>
            <person name="Tsubouchi T."/>
            <person name="Morono Y."/>
            <person name="Uchiyama I."/>
            <person name="Ito T."/>
            <person name="Fujiyama A."/>
            <person name="Inagaki F."/>
            <person name="Takami H."/>
        </authorList>
    </citation>
    <scope>NUCLEOTIDE SEQUENCE</scope>
    <source>
        <strain evidence="3">Expedition CK06-06</strain>
    </source>
</reference>
<protein>
    <recommendedName>
        <fullName evidence="2">CO dehydrogenase/acetyl-CoA synthase complex beta subunit C-terminal domain-containing protein</fullName>
    </recommendedName>
</protein>
<feature type="domain" description="CO dehydrogenase/acetyl-CoA synthase complex beta subunit C-terminal" evidence="2">
    <location>
        <begin position="9"/>
        <end position="45"/>
    </location>
</feature>
<comment type="caution">
    <text evidence="3">The sequence shown here is derived from an EMBL/GenBank/DDBJ whole genome shotgun (WGS) entry which is preliminary data.</text>
</comment>
<dbReference type="Pfam" id="PF19436">
    <property type="entry name" value="ACS_CODH_B_C"/>
    <property type="match status" value="1"/>
</dbReference>
<evidence type="ECO:0000256" key="1">
    <source>
        <dbReference type="SAM" id="MobiDB-lite"/>
    </source>
</evidence>
<proteinExistence type="predicted"/>
<evidence type="ECO:0000259" key="2">
    <source>
        <dbReference type="Pfam" id="PF19436"/>
    </source>
</evidence>
<dbReference type="InterPro" id="IPR011254">
    <property type="entry name" value="Prismane-like_sf"/>
</dbReference>
<gene>
    <name evidence="3" type="ORF">S12H4_02936</name>
</gene>
<dbReference type="SUPFAM" id="SSF56821">
    <property type="entry name" value="Prismane protein-like"/>
    <property type="match status" value="1"/>
</dbReference>
<feature type="region of interest" description="Disordered" evidence="1">
    <location>
        <begin position="27"/>
        <end position="46"/>
    </location>
</feature>
<accession>X1QL57</accession>
<evidence type="ECO:0000313" key="3">
    <source>
        <dbReference type="EMBL" id="GAI69247.1"/>
    </source>
</evidence>
<dbReference type="GO" id="GO:0016491">
    <property type="term" value="F:oxidoreductase activity"/>
    <property type="evidence" value="ECO:0007669"/>
    <property type="project" value="InterPro"/>
</dbReference>
<dbReference type="InterPro" id="IPR045822">
    <property type="entry name" value="ACS_CODH_B_C"/>
</dbReference>
<organism evidence="3">
    <name type="scientific">marine sediment metagenome</name>
    <dbReference type="NCBI Taxonomy" id="412755"/>
    <lineage>
        <taxon>unclassified sequences</taxon>
        <taxon>metagenomes</taxon>
        <taxon>ecological metagenomes</taxon>
    </lineage>
</organism>
<name>X1QL57_9ZZZZ</name>